<dbReference type="OrthoDB" id="9796770at2"/>
<dbReference type="GO" id="GO:0016787">
    <property type="term" value="F:hydrolase activity"/>
    <property type="evidence" value="ECO:0007669"/>
    <property type="project" value="UniProtKB-KW"/>
</dbReference>
<dbReference type="Proteomes" id="UP000297975">
    <property type="component" value="Unassembled WGS sequence"/>
</dbReference>
<accession>A0A4Y8II84</accession>
<dbReference type="GO" id="GO:0016020">
    <property type="term" value="C:membrane"/>
    <property type="evidence" value="ECO:0007669"/>
    <property type="project" value="TreeGrafter"/>
</dbReference>
<reference evidence="3 4" key="1">
    <citation type="submission" date="2019-03" db="EMBL/GenBank/DDBJ databases">
        <authorList>
            <person name="He R.-H."/>
        </authorList>
    </citation>
    <scope>NUCLEOTIDE SEQUENCE [LARGE SCALE GENOMIC DNA]</scope>
    <source>
        <strain evidence="4">SH 714</strain>
    </source>
</reference>
<dbReference type="InterPro" id="IPR029058">
    <property type="entry name" value="AB_hydrolase_fold"/>
</dbReference>
<dbReference type="PANTHER" id="PTHR43798:SF31">
    <property type="entry name" value="AB HYDROLASE SUPERFAMILY PROTEIN YCLE"/>
    <property type="match status" value="1"/>
</dbReference>
<organism evidence="3 4">
    <name type="scientific">Filobacillus milosensis</name>
    <dbReference type="NCBI Taxonomy" id="94137"/>
    <lineage>
        <taxon>Bacteria</taxon>
        <taxon>Bacillati</taxon>
        <taxon>Bacillota</taxon>
        <taxon>Bacilli</taxon>
        <taxon>Bacillales</taxon>
        <taxon>Bacillaceae</taxon>
        <taxon>Filobacillus</taxon>
    </lineage>
</organism>
<keyword evidence="4" id="KW-1185">Reference proteome</keyword>
<dbReference type="Pfam" id="PF00561">
    <property type="entry name" value="Abhydrolase_1"/>
    <property type="match status" value="1"/>
</dbReference>
<proteinExistence type="predicted"/>
<dbReference type="InterPro" id="IPR050266">
    <property type="entry name" value="AB_hydrolase_sf"/>
</dbReference>
<evidence type="ECO:0000256" key="1">
    <source>
        <dbReference type="ARBA" id="ARBA00022801"/>
    </source>
</evidence>
<feature type="domain" description="AB hydrolase-1" evidence="2">
    <location>
        <begin position="40"/>
        <end position="265"/>
    </location>
</feature>
<evidence type="ECO:0000313" key="4">
    <source>
        <dbReference type="Proteomes" id="UP000297975"/>
    </source>
</evidence>
<dbReference type="EMBL" id="SOPW01000010">
    <property type="protein sequence ID" value="TFB19518.1"/>
    <property type="molecule type" value="Genomic_DNA"/>
</dbReference>
<dbReference type="SUPFAM" id="SSF53474">
    <property type="entry name" value="alpha/beta-Hydrolases"/>
    <property type="match status" value="1"/>
</dbReference>
<gene>
    <name evidence="3" type="ORF">E3U55_10155</name>
</gene>
<dbReference type="AlphaFoldDB" id="A0A4Y8II84"/>
<dbReference type="InterPro" id="IPR000073">
    <property type="entry name" value="AB_hydrolase_1"/>
</dbReference>
<dbReference type="Gene3D" id="6.10.140.700">
    <property type="match status" value="1"/>
</dbReference>
<dbReference type="Gene3D" id="3.40.50.1820">
    <property type="entry name" value="alpha/beta hydrolase"/>
    <property type="match status" value="1"/>
</dbReference>
<evidence type="ECO:0000313" key="3">
    <source>
        <dbReference type="EMBL" id="TFB19518.1"/>
    </source>
</evidence>
<dbReference type="PANTHER" id="PTHR43798">
    <property type="entry name" value="MONOACYLGLYCEROL LIPASE"/>
    <property type="match status" value="1"/>
</dbReference>
<protein>
    <submittedName>
        <fullName evidence="3">Alpha/beta hydrolase</fullName>
    </submittedName>
</protein>
<evidence type="ECO:0000259" key="2">
    <source>
        <dbReference type="Pfam" id="PF00561"/>
    </source>
</evidence>
<keyword evidence="1 3" id="KW-0378">Hydrolase</keyword>
<dbReference type="RefSeq" id="WP_134340316.1">
    <property type="nucleotide sequence ID" value="NZ_SOPW01000010.1"/>
</dbReference>
<name>A0A4Y8II84_9BACI</name>
<sequence length="279" mass="32237">MWKQRLVETSRGRFEFFTQGEGEPLCVTHLYSEFNEKGNHVADRFVSDFKVYLVNLKEAGNSSKVEEDIEMSMEESCKDLEAVREALGFEKWSFAGHSTGGMLGLVYAINHPDSLTRVMVGGATATKDYAYHEGSMYCQNSPLNARLKEIFAVINSPDSTPDERKEAGREWGKMSLYRPEKYFEYFNKPTSGKVVSKRLNFFSAYDFQHFDVREQLRDIRVPLVIYGGRHDAQCPYDFSEEIHECAPGSVLYTYEESNHNPFVEEQEKFHQMVKEFSRV</sequence>
<comment type="caution">
    <text evidence="3">The sequence shown here is derived from an EMBL/GenBank/DDBJ whole genome shotgun (WGS) entry which is preliminary data.</text>
</comment>